<evidence type="ECO:0000256" key="2">
    <source>
        <dbReference type="SAM" id="SignalP"/>
    </source>
</evidence>
<sequence>MNPQRVLLRCASLLALACVASAAKLEGYSAGGDTGLGVALDDGDLHEGEGHSGVGGGSVLPLVLVGSGVLPESAIVGATGGASGGAAGGVVGGESSAPTGGNAHEEDFDFDAGELSDGGIGEEYIPPSVVPEVAPVDVPAPGGEYIAPQI</sequence>
<reference evidence="3 4" key="2">
    <citation type="submission" date="2019-01" db="EMBL/GenBank/DDBJ databases">
        <title>The decoding of complex shrimp genome reveals the adaptation for benthos swimmer, frequently molting mechanism and breeding impact on genome.</title>
        <authorList>
            <person name="Sun Y."/>
            <person name="Gao Y."/>
            <person name="Yu Y."/>
        </authorList>
    </citation>
    <scope>NUCLEOTIDE SEQUENCE [LARGE SCALE GENOMIC DNA]</scope>
    <source>
        <tissue evidence="3">Muscle</tissue>
    </source>
</reference>
<proteinExistence type="predicted"/>
<reference evidence="3 4" key="1">
    <citation type="submission" date="2018-04" db="EMBL/GenBank/DDBJ databases">
        <authorList>
            <person name="Zhang X."/>
            <person name="Yuan J."/>
            <person name="Li F."/>
            <person name="Xiang J."/>
        </authorList>
    </citation>
    <scope>NUCLEOTIDE SEQUENCE [LARGE SCALE GENOMIC DNA]</scope>
    <source>
        <tissue evidence="3">Muscle</tissue>
    </source>
</reference>
<organism evidence="3 4">
    <name type="scientific">Penaeus vannamei</name>
    <name type="common">Whiteleg shrimp</name>
    <name type="synonym">Litopenaeus vannamei</name>
    <dbReference type="NCBI Taxonomy" id="6689"/>
    <lineage>
        <taxon>Eukaryota</taxon>
        <taxon>Metazoa</taxon>
        <taxon>Ecdysozoa</taxon>
        <taxon>Arthropoda</taxon>
        <taxon>Crustacea</taxon>
        <taxon>Multicrustacea</taxon>
        <taxon>Malacostraca</taxon>
        <taxon>Eumalacostraca</taxon>
        <taxon>Eucarida</taxon>
        <taxon>Decapoda</taxon>
        <taxon>Dendrobranchiata</taxon>
        <taxon>Penaeoidea</taxon>
        <taxon>Penaeidae</taxon>
        <taxon>Penaeus</taxon>
    </lineage>
</organism>
<protein>
    <submittedName>
        <fullName evidence="3">DNA-binding protein DBP23</fullName>
    </submittedName>
</protein>
<evidence type="ECO:0000256" key="1">
    <source>
        <dbReference type="SAM" id="MobiDB-lite"/>
    </source>
</evidence>
<feature type="signal peptide" evidence="2">
    <location>
        <begin position="1"/>
        <end position="22"/>
    </location>
</feature>
<keyword evidence="2" id="KW-0732">Signal</keyword>
<feature type="region of interest" description="Disordered" evidence="1">
    <location>
        <begin position="89"/>
        <end position="108"/>
    </location>
</feature>
<gene>
    <name evidence="3" type="ORF">C7M84_009988</name>
</gene>
<feature type="chain" id="PRO_5018694352" evidence="2">
    <location>
        <begin position="23"/>
        <end position="150"/>
    </location>
</feature>
<dbReference type="Proteomes" id="UP000283509">
    <property type="component" value="Unassembled WGS sequence"/>
</dbReference>
<keyword evidence="4" id="KW-1185">Reference proteome</keyword>
<comment type="caution">
    <text evidence="3">The sequence shown here is derived from an EMBL/GenBank/DDBJ whole genome shotgun (WGS) entry which is preliminary data.</text>
</comment>
<keyword evidence="3" id="KW-0238">DNA-binding</keyword>
<evidence type="ECO:0000313" key="4">
    <source>
        <dbReference type="Proteomes" id="UP000283509"/>
    </source>
</evidence>
<name>A0A3R7PH94_PENVA</name>
<accession>A0A3R7PH94</accession>
<evidence type="ECO:0000313" key="3">
    <source>
        <dbReference type="EMBL" id="ROT71685.1"/>
    </source>
</evidence>
<dbReference type="GO" id="GO:0003677">
    <property type="term" value="F:DNA binding"/>
    <property type="evidence" value="ECO:0007669"/>
    <property type="project" value="UniProtKB-KW"/>
</dbReference>
<dbReference type="EMBL" id="QCYY01002265">
    <property type="protein sequence ID" value="ROT71685.1"/>
    <property type="molecule type" value="Genomic_DNA"/>
</dbReference>
<dbReference type="AlphaFoldDB" id="A0A3R7PH94"/>